<gene>
    <name evidence="6" type="primary">azoR</name>
    <name evidence="8" type="ORF">Dsi01nite_037490</name>
</gene>
<dbReference type="InterPro" id="IPR003680">
    <property type="entry name" value="Flavodoxin_fold"/>
</dbReference>
<accession>A0A919PP37</accession>
<dbReference type="Pfam" id="PF02525">
    <property type="entry name" value="Flavodoxin_2"/>
    <property type="match status" value="1"/>
</dbReference>
<evidence type="ECO:0000256" key="3">
    <source>
        <dbReference type="ARBA" id="ARBA00023002"/>
    </source>
</evidence>
<sequence>MTKPHLLHLDASARRNGHSRTLSARYAGAWRAGHPDGRYTYRDLVAAPVPFIDEAWTEICDHALANGITDPRRLPEGVRTPAQRAAWAVVEPLLAELLSADELLIGVPMYNYGVPACLKAWIDQVTFPRARLDVRVVVAAARGGTYAPGTPREPVDHQERYLRDFFAGHFGVQDVTVIAVELTNALVDPWLSDARPAHEESYAAALAAVAV</sequence>
<comment type="caution">
    <text evidence="8">The sequence shown here is derived from an EMBL/GenBank/DDBJ whole genome shotgun (WGS) entry which is preliminary data.</text>
</comment>
<evidence type="ECO:0000313" key="9">
    <source>
        <dbReference type="Proteomes" id="UP000660611"/>
    </source>
</evidence>
<dbReference type="RefSeq" id="WP_203847507.1">
    <property type="nucleotide sequence ID" value="NZ_BAAAVW010000011.1"/>
</dbReference>
<dbReference type="EC" id="1.6.5.-" evidence="6"/>
<evidence type="ECO:0000256" key="4">
    <source>
        <dbReference type="ARBA" id="ARBA00023027"/>
    </source>
</evidence>
<organism evidence="8 9">
    <name type="scientific">Dactylosporangium siamense</name>
    <dbReference type="NCBI Taxonomy" id="685454"/>
    <lineage>
        <taxon>Bacteria</taxon>
        <taxon>Bacillati</taxon>
        <taxon>Actinomycetota</taxon>
        <taxon>Actinomycetes</taxon>
        <taxon>Micromonosporales</taxon>
        <taxon>Micromonosporaceae</taxon>
        <taxon>Dactylosporangium</taxon>
    </lineage>
</organism>
<proteinExistence type="inferred from homology"/>
<comment type="subunit">
    <text evidence="6">Homodimer.</text>
</comment>
<comment type="catalytic activity">
    <reaction evidence="5">
        <text>N,N-dimethyl-1,4-phenylenediamine + anthranilate + 2 NAD(+) = 2-(4-dimethylaminophenyl)diazenylbenzoate + 2 NADH + 2 H(+)</text>
        <dbReference type="Rhea" id="RHEA:55872"/>
        <dbReference type="ChEBI" id="CHEBI:15378"/>
        <dbReference type="ChEBI" id="CHEBI:15783"/>
        <dbReference type="ChEBI" id="CHEBI:16567"/>
        <dbReference type="ChEBI" id="CHEBI:57540"/>
        <dbReference type="ChEBI" id="CHEBI:57945"/>
        <dbReference type="ChEBI" id="CHEBI:71579"/>
        <dbReference type="EC" id="1.7.1.17"/>
    </reaction>
    <physiologicalReaction direction="right-to-left" evidence="5">
        <dbReference type="Rhea" id="RHEA:55874"/>
    </physiologicalReaction>
</comment>
<keyword evidence="9" id="KW-1185">Reference proteome</keyword>
<dbReference type="GO" id="GO:0009055">
    <property type="term" value="F:electron transfer activity"/>
    <property type="evidence" value="ECO:0007669"/>
    <property type="project" value="UniProtKB-UniRule"/>
</dbReference>
<dbReference type="AlphaFoldDB" id="A0A919PP37"/>
<keyword evidence="3 6" id="KW-0560">Oxidoreductase</keyword>
<evidence type="ECO:0000259" key="7">
    <source>
        <dbReference type="Pfam" id="PF02525"/>
    </source>
</evidence>
<dbReference type="InterPro" id="IPR050104">
    <property type="entry name" value="FMN-dep_NADH:Q_OxRdtase_AzoR1"/>
</dbReference>
<dbReference type="GO" id="GO:0016652">
    <property type="term" value="F:oxidoreductase activity, acting on NAD(P)H as acceptor"/>
    <property type="evidence" value="ECO:0007669"/>
    <property type="project" value="UniProtKB-UniRule"/>
</dbReference>
<evidence type="ECO:0000313" key="8">
    <source>
        <dbReference type="EMBL" id="GIG45708.1"/>
    </source>
</evidence>
<keyword evidence="2 6" id="KW-0288">FMN</keyword>
<comment type="function">
    <text evidence="6">Quinone reductase that provides resistance to thiol-specific stress caused by electrophilic quinones.</text>
</comment>
<comment type="cofactor">
    <cofactor evidence="6">
        <name>FMN</name>
        <dbReference type="ChEBI" id="CHEBI:58210"/>
    </cofactor>
    <text evidence="6">Binds 1 FMN per subunit.</text>
</comment>
<feature type="domain" description="Flavodoxin-like fold" evidence="7">
    <location>
        <begin position="5"/>
        <end position="187"/>
    </location>
</feature>
<dbReference type="Gene3D" id="3.40.50.360">
    <property type="match status" value="1"/>
</dbReference>
<dbReference type="EC" id="1.7.1.17" evidence="6"/>
<feature type="binding site" evidence="6">
    <location>
        <position position="12"/>
    </location>
    <ligand>
        <name>FMN</name>
        <dbReference type="ChEBI" id="CHEBI:58210"/>
    </ligand>
</feature>
<name>A0A919PP37_9ACTN</name>
<evidence type="ECO:0000256" key="5">
    <source>
        <dbReference type="ARBA" id="ARBA00048542"/>
    </source>
</evidence>
<dbReference type="HAMAP" id="MF_01216">
    <property type="entry name" value="Azoreductase_type1"/>
    <property type="match status" value="1"/>
</dbReference>
<dbReference type="InterPro" id="IPR023048">
    <property type="entry name" value="NADH:quinone_OxRdtase_FMN_depd"/>
</dbReference>
<dbReference type="InterPro" id="IPR029039">
    <property type="entry name" value="Flavoprotein-like_sf"/>
</dbReference>
<dbReference type="GO" id="GO:0016655">
    <property type="term" value="F:oxidoreductase activity, acting on NAD(P)H, quinone or similar compound as acceptor"/>
    <property type="evidence" value="ECO:0007669"/>
    <property type="project" value="InterPro"/>
</dbReference>
<dbReference type="Proteomes" id="UP000660611">
    <property type="component" value="Unassembled WGS sequence"/>
</dbReference>
<dbReference type="PANTHER" id="PTHR43741:SF4">
    <property type="entry name" value="FMN-DEPENDENT NADH:QUINONE OXIDOREDUCTASE"/>
    <property type="match status" value="1"/>
</dbReference>
<dbReference type="GO" id="GO:0010181">
    <property type="term" value="F:FMN binding"/>
    <property type="evidence" value="ECO:0007669"/>
    <property type="project" value="UniProtKB-UniRule"/>
</dbReference>
<protein>
    <recommendedName>
        <fullName evidence="6">FMN dependent NADH:quinone oxidoreductase</fullName>
        <ecNumber evidence="6">1.6.5.-</ecNumber>
    </recommendedName>
    <alternativeName>
        <fullName evidence="6">Azo-dye reductase</fullName>
    </alternativeName>
    <alternativeName>
        <fullName evidence="6">FMN-dependent NADH-azo compound oxidoreductase</fullName>
    </alternativeName>
    <alternativeName>
        <fullName evidence="6">FMN-dependent NADH-azoreductase</fullName>
        <ecNumber evidence="6">1.7.1.17</ecNumber>
    </alternativeName>
</protein>
<keyword evidence="4 6" id="KW-0520">NAD</keyword>
<comment type="caution">
    <text evidence="6">Lacks conserved residue(s) required for the propagation of feature annotation.</text>
</comment>
<comment type="function">
    <text evidence="6">Also exhibits azoreductase activity. Catalyzes the reductive cleavage of the azo bond in aromatic azo compounds to the corresponding amines.</text>
</comment>
<comment type="catalytic activity">
    <reaction evidence="6">
        <text>2 a quinone + NADH + H(+) = 2 a 1,4-benzosemiquinone + NAD(+)</text>
        <dbReference type="Rhea" id="RHEA:65952"/>
        <dbReference type="ChEBI" id="CHEBI:15378"/>
        <dbReference type="ChEBI" id="CHEBI:57540"/>
        <dbReference type="ChEBI" id="CHEBI:57945"/>
        <dbReference type="ChEBI" id="CHEBI:132124"/>
        <dbReference type="ChEBI" id="CHEBI:134225"/>
    </reaction>
</comment>
<evidence type="ECO:0000256" key="1">
    <source>
        <dbReference type="ARBA" id="ARBA00022630"/>
    </source>
</evidence>
<comment type="similarity">
    <text evidence="6">Belongs to the azoreductase type 1 family.</text>
</comment>
<dbReference type="SUPFAM" id="SSF52218">
    <property type="entry name" value="Flavoproteins"/>
    <property type="match status" value="1"/>
</dbReference>
<evidence type="ECO:0000256" key="6">
    <source>
        <dbReference type="HAMAP-Rule" id="MF_01216"/>
    </source>
</evidence>
<reference evidence="8" key="1">
    <citation type="submission" date="2021-01" db="EMBL/GenBank/DDBJ databases">
        <title>Whole genome shotgun sequence of Dactylosporangium siamense NBRC 106093.</title>
        <authorList>
            <person name="Komaki H."/>
            <person name="Tamura T."/>
        </authorList>
    </citation>
    <scope>NUCLEOTIDE SEQUENCE</scope>
    <source>
        <strain evidence="8">NBRC 106093</strain>
    </source>
</reference>
<dbReference type="PANTHER" id="PTHR43741">
    <property type="entry name" value="FMN-DEPENDENT NADH-AZOREDUCTASE 1"/>
    <property type="match status" value="1"/>
</dbReference>
<dbReference type="EMBL" id="BONQ01000055">
    <property type="protein sequence ID" value="GIG45708.1"/>
    <property type="molecule type" value="Genomic_DNA"/>
</dbReference>
<keyword evidence="1 6" id="KW-0285">Flavoprotein</keyword>
<evidence type="ECO:0000256" key="2">
    <source>
        <dbReference type="ARBA" id="ARBA00022643"/>
    </source>
</evidence>